<evidence type="ECO:0000256" key="5">
    <source>
        <dbReference type="ARBA" id="ARBA00022692"/>
    </source>
</evidence>
<comment type="similarity">
    <text evidence="2">Belongs to the outer membrane factor (OMF) (TC 1.B.17) family.</text>
</comment>
<evidence type="ECO:0000256" key="2">
    <source>
        <dbReference type="ARBA" id="ARBA00007613"/>
    </source>
</evidence>
<evidence type="ECO:0008006" key="10">
    <source>
        <dbReference type="Google" id="ProtNLM"/>
    </source>
</evidence>
<dbReference type="PANTHER" id="PTHR30026">
    <property type="entry name" value="OUTER MEMBRANE PROTEIN TOLC"/>
    <property type="match status" value="1"/>
</dbReference>
<protein>
    <recommendedName>
        <fullName evidence="10">Transporter</fullName>
    </recommendedName>
</protein>
<dbReference type="AlphaFoldDB" id="A0A0P7C266"/>
<keyword evidence="6" id="KW-0472">Membrane</keyword>
<evidence type="ECO:0000256" key="3">
    <source>
        <dbReference type="ARBA" id="ARBA00022448"/>
    </source>
</evidence>
<dbReference type="GO" id="GO:0015288">
    <property type="term" value="F:porin activity"/>
    <property type="evidence" value="ECO:0007669"/>
    <property type="project" value="TreeGrafter"/>
</dbReference>
<dbReference type="PATRIC" id="fig|1605367.3.peg.3573"/>
<organism evidence="8 9">
    <name type="scientific">Jiulongibacter sediminis</name>
    <dbReference type="NCBI Taxonomy" id="1605367"/>
    <lineage>
        <taxon>Bacteria</taxon>
        <taxon>Pseudomonadati</taxon>
        <taxon>Bacteroidota</taxon>
        <taxon>Cytophagia</taxon>
        <taxon>Cytophagales</taxon>
        <taxon>Leadbetterellaceae</taxon>
        <taxon>Jiulongibacter</taxon>
    </lineage>
</organism>
<comment type="caution">
    <text evidence="8">The sequence shown here is derived from an EMBL/GenBank/DDBJ whole genome shotgun (WGS) entry which is preliminary data.</text>
</comment>
<evidence type="ECO:0000256" key="7">
    <source>
        <dbReference type="ARBA" id="ARBA00023237"/>
    </source>
</evidence>
<keyword evidence="7" id="KW-0998">Cell outer membrane</keyword>
<dbReference type="InterPro" id="IPR003423">
    <property type="entry name" value="OMP_efflux"/>
</dbReference>
<keyword evidence="3" id="KW-0813">Transport</keyword>
<dbReference type="GO" id="GO:0015562">
    <property type="term" value="F:efflux transmembrane transporter activity"/>
    <property type="evidence" value="ECO:0007669"/>
    <property type="project" value="InterPro"/>
</dbReference>
<evidence type="ECO:0000256" key="1">
    <source>
        <dbReference type="ARBA" id="ARBA00004442"/>
    </source>
</evidence>
<dbReference type="EMBL" id="LGTQ01000009">
    <property type="protein sequence ID" value="KPM48112.1"/>
    <property type="molecule type" value="Genomic_DNA"/>
</dbReference>
<dbReference type="GO" id="GO:0009279">
    <property type="term" value="C:cell outer membrane"/>
    <property type="evidence" value="ECO:0007669"/>
    <property type="project" value="UniProtKB-SubCell"/>
</dbReference>
<dbReference type="Proteomes" id="UP000050454">
    <property type="component" value="Unassembled WGS sequence"/>
</dbReference>
<keyword evidence="5" id="KW-0812">Transmembrane</keyword>
<keyword evidence="4" id="KW-1134">Transmembrane beta strand</keyword>
<dbReference type="GO" id="GO:1990281">
    <property type="term" value="C:efflux pump complex"/>
    <property type="evidence" value="ECO:0007669"/>
    <property type="project" value="TreeGrafter"/>
</dbReference>
<sequence length="471" mass="52261">MLVSNAQTRLSGAEETPGYTLKECIDYALSHNIALRQSELAIENSLNALNQARADRLPSANGQFGLNSNFGRNIDPFSNDIVTSTIATNSMGVGANYILYNGLRIKNTIDRSTLDLEASRMDLAAQKNNISLQIAVAYVNVLSAQDMITVAEKNVEVTRLQLERTEKMVQAGSLPETNIFNLNAQLANNELQLVNSQNQYETAILTLKQAMNLTDNRPFTVSRIDVPNPSIQLYPESAGQVYEAAINYLPEIKASDIREQMAVKNIQIAKSVGLPTVMVNGNWGTAYSTAAKNLIPNGFDTQTVTATTVFQGETVPFTVDFQQPSYDQVGIPYFNQLGNNQNMNLGISMQIPIFNGFNKKYQMQSAKIQQLQSELNTENTLLGIRQNIDQAYINMQNAAKAYSANQVQVDALQRAFEAAEASYNAGASNYVDYNLARTQLDQAQANLVQAKYDYIFRIKILDFYQNKPLEF</sequence>
<proteinExistence type="inferred from homology"/>
<dbReference type="InterPro" id="IPR051906">
    <property type="entry name" value="TolC-like"/>
</dbReference>
<evidence type="ECO:0000256" key="6">
    <source>
        <dbReference type="ARBA" id="ARBA00023136"/>
    </source>
</evidence>
<evidence type="ECO:0000256" key="4">
    <source>
        <dbReference type="ARBA" id="ARBA00022452"/>
    </source>
</evidence>
<evidence type="ECO:0000313" key="9">
    <source>
        <dbReference type="Proteomes" id="UP000050454"/>
    </source>
</evidence>
<dbReference type="Gene3D" id="1.20.1600.10">
    <property type="entry name" value="Outer membrane efflux proteins (OEP)"/>
    <property type="match status" value="1"/>
</dbReference>
<dbReference type="Pfam" id="PF02321">
    <property type="entry name" value="OEP"/>
    <property type="match status" value="2"/>
</dbReference>
<dbReference type="SUPFAM" id="SSF56954">
    <property type="entry name" value="Outer membrane efflux proteins (OEP)"/>
    <property type="match status" value="1"/>
</dbReference>
<dbReference type="PANTHER" id="PTHR30026:SF20">
    <property type="entry name" value="OUTER MEMBRANE PROTEIN TOLC"/>
    <property type="match status" value="1"/>
</dbReference>
<comment type="subcellular location">
    <subcellularLocation>
        <location evidence="1">Cell outer membrane</location>
    </subcellularLocation>
</comment>
<evidence type="ECO:0000313" key="8">
    <source>
        <dbReference type="EMBL" id="KPM48112.1"/>
    </source>
</evidence>
<keyword evidence="9" id="KW-1185">Reference proteome</keyword>
<name>A0A0P7C266_9BACT</name>
<accession>A0A0P7C266</accession>
<dbReference type="STRING" id="1605367.AFM12_10910"/>
<reference evidence="8 9" key="1">
    <citation type="submission" date="2015-07" db="EMBL/GenBank/DDBJ databases">
        <title>The draft genome sequence of Leadbetterella sp. JN14-9.</title>
        <authorList>
            <person name="Liu Y."/>
            <person name="Du J."/>
            <person name="Shao Z."/>
        </authorList>
    </citation>
    <scope>NUCLEOTIDE SEQUENCE [LARGE SCALE GENOMIC DNA]</scope>
    <source>
        <strain evidence="8 9">JN14-9</strain>
    </source>
</reference>
<gene>
    <name evidence="8" type="ORF">AFM12_10910</name>
</gene>